<sequence>MAVEDHKLKVQSALRPLKEKLESLRQIRASNDRKKQHIKTQVQYSEQQIKNSFRSFTSFWTMRRKRGSQP</sequence>
<organism evidence="1 2">
    <name type="scientific">Albula goreensis</name>
    <dbReference type="NCBI Taxonomy" id="1534307"/>
    <lineage>
        <taxon>Eukaryota</taxon>
        <taxon>Metazoa</taxon>
        <taxon>Chordata</taxon>
        <taxon>Craniata</taxon>
        <taxon>Vertebrata</taxon>
        <taxon>Euteleostomi</taxon>
        <taxon>Actinopterygii</taxon>
        <taxon>Neopterygii</taxon>
        <taxon>Teleostei</taxon>
        <taxon>Albuliformes</taxon>
        <taxon>Albulidae</taxon>
        <taxon>Albula</taxon>
    </lineage>
</organism>
<keyword evidence="2" id="KW-1185">Reference proteome</keyword>
<protein>
    <submittedName>
        <fullName evidence="1">Uncharacterized protein</fullName>
    </submittedName>
</protein>
<name>A0A8T3CE03_9TELE</name>
<dbReference type="EMBL" id="JAERUA010000025">
    <property type="protein sequence ID" value="KAI1882090.1"/>
    <property type="molecule type" value="Genomic_DNA"/>
</dbReference>
<dbReference type="Proteomes" id="UP000829720">
    <property type="component" value="Unassembled WGS sequence"/>
</dbReference>
<accession>A0A8T3CE03</accession>
<dbReference type="AlphaFoldDB" id="A0A8T3CE03"/>
<gene>
    <name evidence="1" type="ORF">AGOR_G00247110</name>
</gene>
<reference evidence="1" key="1">
    <citation type="submission" date="2021-01" db="EMBL/GenBank/DDBJ databases">
        <authorList>
            <person name="Zahm M."/>
            <person name="Roques C."/>
            <person name="Cabau C."/>
            <person name="Klopp C."/>
            <person name="Donnadieu C."/>
            <person name="Jouanno E."/>
            <person name="Lampietro C."/>
            <person name="Louis A."/>
            <person name="Herpin A."/>
            <person name="Echchiki A."/>
            <person name="Berthelot C."/>
            <person name="Parey E."/>
            <person name="Roest-Crollius H."/>
            <person name="Braasch I."/>
            <person name="Postlethwait J."/>
            <person name="Bobe J."/>
            <person name="Montfort J."/>
            <person name="Bouchez O."/>
            <person name="Begum T."/>
            <person name="Mejri S."/>
            <person name="Adams A."/>
            <person name="Chen W.-J."/>
            <person name="Guiguen Y."/>
        </authorList>
    </citation>
    <scope>NUCLEOTIDE SEQUENCE</scope>
    <source>
        <tissue evidence="1">Blood</tissue>
    </source>
</reference>
<comment type="caution">
    <text evidence="1">The sequence shown here is derived from an EMBL/GenBank/DDBJ whole genome shotgun (WGS) entry which is preliminary data.</text>
</comment>
<evidence type="ECO:0000313" key="1">
    <source>
        <dbReference type="EMBL" id="KAI1882090.1"/>
    </source>
</evidence>
<proteinExistence type="predicted"/>
<evidence type="ECO:0000313" key="2">
    <source>
        <dbReference type="Proteomes" id="UP000829720"/>
    </source>
</evidence>